<proteinExistence type="predicted"/>
<name>A0A8H3CQN7_9AGAM</name>
<feature type="compositionally biased region" description="Polar residues" evidence="1">
    <location>
        <begin position="162"/>
        <end position="177"/>
    </location>
</feature>
<protein>
    <submittedName>
        <fullName evidence="2">Uncharacterized protein</fullName>
    </submittedName>
</protein>
<dbReference type="AlphaFoldDB" id="A0A8H3CQN7"/>
<feature type="compositionally biased region" description="Basic and acidic residues" evidence="1">
    <location>
        <begin position="205"/>
        <end position="215"/>
    </location>
</feature>
<evidence type="ECO:0000256" key="1">
    <source>
        <dbReference type="SAM" id="MobiDB-lite"/>
    </source>
</evidence>
<feature type="compositionally biased region" description="Polar residues" evidence="1">
    <location>
        <begin position="91"/>
        <end position="101"/>
    </location>
</feature>
<comment type="caution">
    <text evidence="2">The sequence shown here is derived from an EMBL/GenBank/DDBJ whole genome shotgun (WGS) entry which is preliminary data.</text>
</comment>
<organism evidence="2 3">
    <name type="scientific">Rhizoctonia solani</name>
    <dbReference type="NCBI Taxonomy" id="456999"/>
    <lineage>
        <taxon>Eukaryota</taxon>
        <taxon>Fungi</taxon>
        <taxon>Dikarya</taxon>
        <taxon>Basidiomycota</taxon>
        <taxon>Agaricomycotina</taxon>
        <taxon>Agaricomycetes</taxon>
        <taxon>Cantharellales</taxon>
        <taxon>Ceratobasidiaceae</taxon>
        <taxon>Rhizoctonia</taxon>
    </lineage>
</organism>
<gene>
    <name evidence="2" type="ORF">RDB_LOCUS101925</name>
</gene>
<accession>A0A8H3CQN7</accession>
<evidence type="ECO:0000313" key="2">
    <source>
        <dbReference type="EMBL" id="CAE6491757.1"/>
    </source>
</evidence>
<feature type="compositionally biased region" description="Acidic residues" evidence="1">
    <location>
        <begin position="182"/>
        <end position="199"/>
    </location>
</feature>
<dbReference type="Proteomes" id="UP000663853">
    <property type="component" value="Unassembled WGS sequence"/>
</dbReference>
<feature type="compositionally biased region" description="Polar residues" evidence="1">
    <location>
        <begin position="110"/>
        <end position="130"/>
    </location>
</feature>
<reference evidence="2" key="1">
    <citation type="submission" date="2021-01" db="EMBL/GenBank/DDBJ databases">
        <authorList>
            <person name="Kaushik A."/>
        </authorList>
    </citation>
    <scope>NUCLEOTIDE SEQUENCE</scope>
    <source>
        <strain evidence="2">AG6-10EEA</strain>
    </source>
</reference>
<dbReference type="EMBL" id="CAJMXA010003147">
    <property type="protein sequence ID" value="CAE6491757.1"/>
    <property type="molecule type" value="Genomic_DNA"/>
</dbReference>
<feature type="region of interest" description="Disordered" evidence="1">
    <location>
        <begin position="1"/>
        <end position="219"/>
    </location>
</feature>
<evidence type="ECO:0000313" key="3">
    <source>
        <dbReference type="Proteomes" id="UP000663853"/>
    </source>
</evidence>
<sequence length="238" mass="26473">MKRRHESTVDSVPRPQSEGTENVPRQILKKRRTINNDNWGRLGRRRSLRDINNLSEHPASVPYDEKTTSKTTQTKHRGSPINSVKEIVPTPNISSPESNTPLHGPRTEHLSTSINSCPPSVSDPSQQTYASVPVPTRGPDVSKSAPIASLPGFASHDKPVRITQSQTSQQIRPSNPRLSVDSDQEDEDSDSDEESEDDGPGPGTERVDSDEKQRVESNYSEINKLLGNLFLSRHRNRT</sequence>